<keyword evidence="1" id="KW-0472">Membrane</keyword>
<feature type="transmembrane region" description="Helical" evidence="1">
    <location>
        <begin position="47"/>
        <end position="75"/>
    </location>
</feature>
<dbReference type="Proteomes" id="UP000001551">
    <property type="component" value="Chromosome"/>
</dbReference>
<dbReference type="KEGG" id="eha:Ethha_2470"/>
<keyword evidence="3" id="KW-1185">Reference proteome</keyword>
<dbReference type="EMBL" id="CP002400">
    <property type="protein sequence ID" value="ADU27964.1"/>
    <property type="molecule type" value="Genomic_DNA"/>
</dbReference>
<dbReference type="InterPro" id="IPR007039">
    <property type="entry name" value="TrbC/VirB2"/>
</dbReference>
<dbReference type="AlphaFoldDB" id="E6U5U7"/>
<keyword evidence="1" id="KW-1133">Transmembrane helix</keyword>
<feature type="transmembrane region" description="Helical" evidence="1">
    <location>
        <begin position="18"/>
        <end position="35"/>
    </location>
</feature>
<gene>
    <name evidence="2" type="ordered locus">Ethha_2470</name>
</gene>
<name>E6U5U7_ETHHY</name>
<dbReference type="STRING" id="663278.Ethha_2470"/>
<proteinExistence type="predicted"/>
<evidence type="ECO:0000313" key="3">
    <source>
        <dbReference type="Proteomes" id="UP000001551"/>
    </source>
</evidence>
<protein>
    <submittedName>
        <fullName evidence="2">Conjugal transfer protein TrbC</fullName>
    </submittedName>
</protein>
<dbReference type="RefSeq" id="WP_013486307.1">
    <property type="nucleotide sequence ID" value="NC_014828.1"/>
</dbReference>
<keyword evidence="1" id="KW-0812">Transmembrane</keyword>
<organism evidence="2 3">
    <name type="scientific">Ethanoligenens harbinense (strain DSM 18485 / JCM 12961 / CGMCC 1.5033 / YUAN-3)</name>
    <dbReference type="NCBI Taxonomy" id="663278"/>
    <lineage>
        <taxon>Bacteria</taxon>
        <taxon>Bacillati</taxon>
        <taxon>Bacillota</taxon>
        <taxon>Clostridia</taxon>
        <taxon>Eubacteriales</taxon>
        <taxon>Oscillospiraceae</taxon>
        <taxon>Ethanoligenens</taxon>
    </lineage>
</organism>
<sequence>MQNLIQWINNVQTLLKQLGVPLGIVFMVAAGILLMTGQEGAAKGKKWLAYILGGLGIIMFATQIVSSFSTSAFIAPAGWTLFFK</sequence>
<evidence type="ECO:0000313" key="2">
    <source>
        <dbReference type="EMBL" id="ADU27964.1"/>
    </source>
</evidence>
<evidence type="ECO:0000256" key="1">
    <source>
        <dbReference type="SAM" id="Phobius"/>
    </source>
</evidence>
<reference evidence="2 3" key="1">
    <citation type="submission" date="2010-12" db="EMBL/GenBank/DDBJ databases">
        <title>Complete sequence of Ethanoligenens harbinense YUAN-3.</title>
        <authorList>
            <person name="Lucas S."/>
            <person name="Copeland A."/>
            <person name="Lapidus A."/>
            <person name="Cheng J.-F."/>
            <person name="Bruce D."/>
            <person name="Goodwin L."/>
            <person name="Pitluck S."/>
            <person name="Chertkov O."/>
            <person name="Misra M."/>
            <person name="Detter J.C."/>
            <person name="Han C."/>
            <person name="Tapia R."/>
            <person name="Land M."/>
            <person name="Hauser L."/>
            <person name="Jeffries C."/>
            <person name="Kyrpides N."/>
            <person name="Ivanova N."/>
            <person name="Mikhailova N."/>
            <person name="Wang A."/>
            <person name="Mouttaki H."/>
            <person name="He Z."/>
            <person name="Zhou J."/>
            <person name="Hemme C.L."/>
            <person name="Woyke T."/>
        </authorList>
    </citation>
    <scope>NUCLEOTIDE SEQUENCE [LARGE SCALE GENOMIC DNA]</scope>
    <source>
        <strain evidence="3">DSM 18485 / JCM 12961 / CGMCC 1.5033 / YUAN-3</strain>
    </source>
</reference>
<dbReference type="HOGENOM" id="CLU_2522577_0_0_9"/>
<dbReference type="Pfam" id="PF04956">
    <property type="entry name" value="TrbC"/>
    <property type="match status" value="1"/>
</dbReference>
<accession>E6U5U7</accession>